<keyword evidence="1" id="KW-0812">Transmembrane</keyword>
<dbReference type="HOGENOM" id="CLU_1466940_0_0_0"/>
<proteinExistence type="predicted"/>
<accession>D5SYU1</accession>
<evidence type="ECO:0000256" key="1">
    <source>
        <dbReference type="SAM" id="Phobius"/>
    </source>
</evidence>
<evidence type="ECO:0000313" key="2">
    <source>
        <dbReference type="EMBL" id="ADG67873.1"/>
    </source>
</evidence>
<protein>
    <submittedName>
        <fullName evidence="2">Uncharacterized protein</fullName>
    </submittedName>
</protein>
<evidence type="ECO:0000313" key="3">
    <source>
        <dbReference type="Proteomes" id="UP000002220"/>
    </source>
</evidence>
<dbReference type="Proteomes" id="UP000002220">
    <property type="component" value="Chromosome"/>
</dbReference>
<keyword evidence="1" id="KW-1133">Transmembrane helix</keyword>
<keyword evidence="1" id="KW-0472">Membrane</keyword>
<gene>
    <name evidence="2" type="ordered locus">Plim_2045</name>
</gene>
<name>D5SYU1_PLAL2</name>
<keyword evidence="3" id="KW-1185">Reference proteome</keyword>
<feature type="transmembrane region" description="Helical" evidence="1">
    <location>
        <begin position="143"/>
        <end position="174"/>
    </location>
</feature>
<dbReference type="EMBL" id="CP001744">
    <property type="protein sequence ID" value="ADG67873.1"/>
    <property type="molecule type" value="Genomic_DNA"/>
</dbReference>
<sequence>MIHCRELTNIDEFSIQETQFISWNLAVIAQSTPTPQSRGYIHKTCETATEVNGGEFQALADPLADMKQTYCATCEDYFPVREFRWEDTNETLSKYYARHSQKASAMARFLGRRDGMLALCLLGAGLGILAGIAIGVINGLGLGILVAIILGVIGLVGGFCLQAFVVNPLLLSMICGEWDPRRLK</sequence>
<feature type="transmembrane region" description="Helical" evidence="1">
    <location>
        <begin position="116"/>
        <end position="137"/>
    </location>
</feature>
<dbReference type="KEGG" id="plm:Plim_2045"/>
<organism evidence="2 3">
    <name type="scientific">Planctopirus limnophila (strain ATCC 43296 / DSM 3776 / IFAM 1008 / Mu 290)</name>
    <name type="common">Planctomyces limnophilus</name>
    <dbReference type="NCBI Taxonomy" id="521674"/>
    <lineage>
        <taxon>Bacteria</taxon>
        <taxon>Pseudomonadati</taxon>
        <taxon>Planctomycetota</taxon>
        <taxon>Planctomycetia</taxon>
        <taxon>Planctomycetales</taxon>
        <taxon>Planctomycetaceae</taxon>
        <taxon>Planctopirus</taxon>
    </lineage>
</organism>
<dbReference type="AlphaFoldDB" id="D5SYU1"/>
<reference evidence="2 3" key="1">
    <citation type="journal article" date="2010" name="Stand. Genomic Sci.">
        <title>Complete genome sequence of Planctomyces limnophilus type strain (Mu 290).</title>
        <authorList>
            <person name="Labutti K."/>
            <person name="Sikorski J."/>
            <person name="Schneider S."/>
            <person name="Nolan M."/>
            <person name="Lucas S."/>
            <person name="Glavina Del Rio T."/>
            <person name="Tice H."/>
            <person name="Cheng J.F."/>
            <person name="Goodwin L."/>
            <person name="Pitluck S."/>
            <person name="Liolios K."/>
            <person name="Ivanova N."/>
            <person name="Mavromatis K."/>
            <person name="Mikhailova N."/>
            <person name="Pati A."/>
            <person name="Chen A."/>
            <person name="Palaniappan K."/>
            <person name="Land M."/>
            <person name="Hauser L."/>
            <person name="Chang Y.J."/>
            <person name="Jeffries C.D."/>
            <person name="Tindall B.J."/>
            <person name="Rohde M."/>
            <person name="Goker M."/>
            <person name="Woyke T."/>
            <person name="Bristow J."/>
            <person name="Eisen J.A."/>
            <person name="Markowitz V."/>
            <person name="Hugenholtz P."/>
            <person name="Kyrpides N.C."/>
            <person name="Klenk H.P."/>
            <person name="Lapidus A."/>
        </authorList>
    </citation>
    <scope>NUCLEOTIDE SEQUENCE [LARGE SCALE GENOMIC DNA]</scope>
    <source>
        <strain evidence="3">ATCC 43296 / DSM 3776 / IFAM 1008 / 290</strain>
    </source>
</reference>